<keyword evidence="2" id="KW-1185">Reference proteome</keyword>
<dbReference type="SUPFAM" id="SSF56925">
    <property type="entry name" value="OMPA-like"/>
    <property type="match status" value="1"/>
</dbReference>
<organism evidence="1 2">
    <name type="scientific">Pontibacter anaerobius</name>
    <dbReference type="NCBI Taxonomy" id="2993940"/>
    <lineage>
        <taxon>Bacteria</taxon>
        <taxon>Pseudomonadati</taxon>
        <taxon>Bacteroidota</taxon>
        <taxon>Cytophagia</taxon>
        <taxon>Cytophagales</taxon>
        <taxon>Hymenobacteraceae</taxon>
        <taxon>Pontibacter</taxon>
    </lineage>
</organism>
<dbReference type="RefSeq" id="WP_266052483.1">
    <property type="nucleotide sequence ID" value="NZ_JAPFQO010000007.1"/>
</dbReference>
<name>A0ABT3RFY2_9BACT</name>
<evidence type="ECO:0000313" key="1">
    <source>
        <dbReference type="EMBL" id="MCX2740416.1"/>
    </source>
</evidence>
<gene>
    <name evidence="1" type="ORF">OO017_10700</name>
</gene>
<reference evidence="1 2" key="1">
    <citation type="submission" date="2022-11" db="EMBL/GenBank/DDBJ databases">
        <title>The characterization of three novel Bacteroidetes species and genomic analysis of their roles in tidal elemental geochemical cycles.</title>
        <authorList>
            <person name="Ma K.-J."/>
        </authorList>
    </citation>
    <scope>NUCLEOTIDE SEQUENCE [LARGE SCALE GENOMIC DNA]</scope>
    <source>
        <strain evidence="1 2">M82</strain>
    </source>
</reference>
<evidence type="ECO:0000313" key="2">
    <source>
        <dbReference type="Proteomes" id="UP001207228"/>
    </source>
</evidence>
<dbReference type="Proteomes" id="UP001207228">
    <property type="component" value="Unassembled WGS sequence"/>
</dbReference>
<proteinExistence type="predicted"/>
<sequence>MKRTYTLLMACLFMVMVLYPLSIQAQSDFKPGFVVLISGDTLSGWVDYRSNMLSTKVCKFKSAEAAAVVSYSPQDVMAYGFPNDRYYASKYVQEDSATVFMEELVRSKINLYTLNGAFYVEKEGLGIEELVHEFREYYSEDGVLHRTRANKHIATLNKYMNDCIPMIEKIERVSLTQSSLIRLIKEYNECSPGAPVVVFKESKPWFAAELGVAVGVSHTSLSFSAKDESYLHLEHSDFGATTYPVGGLLLNLRSPRVSEYTSLQLETHYFKTGFEDQNSYDWFGTLYENEMEISMSAVKLNLAVRHEFNSKTLQPYANAGIALNFFQDREIKHMQYVRRTAESTPEVRNKDDKEFITNRQTGIIAGAGFLYNLRKSKMSAEIRYEYGLDVHNFERVNSLNSSLTSTTGTVSFITGYYF</sequence>
<dbReference type="EMBL" id="JAPFQO010000007">
    <property type="protein sequence ID" value="MCX2740416.1"/>
    <property type="molecule type" value="Genomic_DNA"/>
</dbReference>
<accession>A0ABT3RFY2</accession>
<protein>
    <submittedName>
        <fullName evidence="1">PorT family protein</fullName>
    </submittedName>
</protein>
<dbReference type="InterPro" id="IPR011250">
    <property type="entry name" value="OMP/PagP_B-barrel"/>
</dbReference>
<comment type="caution">
    <text evidence="1">The sequence shown here is derived from an EMBL/GenBank/DDBJ whole genome shotgun (WGS) entry which is preliminary data.</text>
</comment>